<keyword evidence="4" id="KW-0460">Magnesium</keyword>
<evidence type="ECO:0000313" key="7">
    <source>
        <dbReference type="EMBL" id="KAJ3050525.1"/>
    </source>
</evidence>
<dbReference type="CDD" id="cd05402">
    <property type="entry name" value="NT_PAP_TUTase"/>
    <property type="match status" value="1"/>
</dbReference>
<comment type="caution">
    <text evidence="7">The sequence shown here is derived from an EMBL/GenBank/DDBJ whole genome shotgun (WGS) entry which is preliminary data.</text>
</comment>
<dbReference type="PANTHER" id="PTHR23092:SF15">
    <property type="entry name" value="INACTIVE NON-CANONICAL POLY(A) RNA POLYMERASE PROTEIN TRF4-2-RELATED"/>
    <property type="match status" value="1"/>
</dbReference>
<dbReference type="EMBL" id="JADGJD010000503">
    <property type="protein sequence ID" value="KAJ3050525.1"/>
    <property type="molecule type" value="Genomic_DNA"/>
</dbReference>
<name>A0AAD5SAC1_9FUNG</name>
<dbReference type="InterPro" id="IPR043519">
    <property type="entry name" value="NT_sf"/>
</dbReference>
<comment type="similarity">
    <text evidence="1">Belongs to the DNA polymerase type-B-like family.</text>
</comment>
<dbReference type="GO" id="GO:0003729">
    <property type="term" value="F:mRNA binding"/>
    <property type="evidence" value="ECO:0007669"/>
    <property type="project" value="TreeGrafter"/>
</dbReference>
<dbReference type="PANTHER" id="PTHR23092">
    <property type="entry name" value="POLY(A) RNA POLYMERASE"/>
    <property type="match status" value="1"/>
</dbReference>
<dbReference type="InterPro" id="IPR002058">
    <property type="entry name" value="PAP_assoc"/>
</dbReference>
<gene>
    <name evidence="7" type="ORF">HK097_008526</name>
</gene>
<keyword evidence="8" id="KW-1185">Reference proteome</keyword>
<evidence type="ECO:0000256" key="1">
    <source>
        <dbReference type="ARBA" id="ARBA00008593"/>
    </source>
</evidence>
<sequence length="357" mass="40714">MMESTPKAAVSRSQKATLLHDEILQFTATNSLHNNESRFRQWIVTRVRKLVIAGLGPNSSLKCYGSSNTGLALPHSDIDLVIFAQRSISPDTPPLSPNGHSPDTINEMDRRRDISILRTIRGLLVQSTLPQPHSVEVISGAFVPVLKFSEKITRTRVDITVNKHGGKLSSEQVREWMKMYPQLRPLAVALKQYLFSKALNECYLGGIGGYLLVNMVVFFFKQQPHLTDNLGILLADFFKFYGSFEYERWGVCARTGQYINKGIDRRPWYHPPNARAFLCADACDYLRDLAKSSHAVPEIFKEWKQIHLHLHTLYITTNPCESILPTIVKISPEWVERRRFNIKLLVSELDVPILVRM</sequence>
<keyword evidence="3" id="KW-0479">Metal-binding</keyword>
<dbReference type="EC" id="2.7.7.19" evidence="2"/>
<dbReference type="Pfam" id="PF03828">
    <property type="entry name" value="PAP_assoc"/>
    <property type="match status" value="1"/>
</dbReference>
<dbReference type="GO" id="GO:0046872">
    <property type="term" value="F:metal ion binding"/>
    <property type="evidence" value="ECO:0007669"/>
    <property type="project" value="UniProtKB-KW"/>
</dbReference>
<accession>A0AAD5SAC1</accession>
<dbReference type="SUPFAM" id="SSF81301">
    <property type="entry name" value="Nucleotidyltransferase"/>
    <property type="match status" value="1"/>
</dbReference>
<feature type="domain" description="PAP-associated" evidence="5">
    <location>
        <begin position="229"/>
        <end position="268"/>
    </location>
</feature>
<evidence type="ECO:0000256" key="2">
    <source>
        <dbReference type="ARBA" id="ARBA00012388"/>
    </source>
</evidence>
<protein>
    <recommendedName>
        <fullName evidence="2">polynucleotide adenylyltransferase</fullName>
        <ecNumber evidence="2">2.7.7.19</ecNumber>
    </recommendedName>
</protein>
<reference evidence="7" key="1">
    <citation type="submission" date="2020-05" db="EMBL/GenBank/DDBJ databases">
        <title>Phylogenomic resolution of chytrid fungi.</title>
        <authorList>
            <person name="Stajich J.E."/>
            <person name="Amses K."/>
            <person name="Simmons R."/>
            <person name="Seto K."/>
            <person name="Myers J."/>
            <person name="Bonds A."/>
            <person name="Quandt C.A."/>
            <person name="Barry K."/>
            <person name="Liu P."/>
            <person name="Grigoriev I."/>
            <person name="Longcore J.E."/>
            <person name="James T.Y."/>
        </authorList>
    </citation>
    <scope>NUCLEOTIDE SEQUENCE</scope>
    <source>
        <strain evidence="7">JEL0318</strain>
    </source>
</reference>
<evidence type="ECO:0000256" key="4">
    <source>
        <dbReference type="ARBA" id="ARBA00022842"/>
    </source>
</evidence>
<evidence type="ECO:0000313" key="8">
    <source>
        <dbReference type="Proteomes" id="UP001212841"/>
    </source>
</evidence>
<evidence type="ECO:0000256" key="3">
    <source>
        <dbReference type="ARBA" id="ARBA00022723"/>
    </source>
</evidence>
<dbReference type="Proteomes" id="UP001212841">
    <property type="component" value="Unassembled WGS sequence"/>
</dbReference>
<dbReference type="AlphaFoldDB" id="A0AAD5SAC1"/>
<dbReference type="GO" id="GO:0043634">
    <property type="term" value="P:polyadenylation-dependent ncRNA catabolic process"/>
    <property type="evidence" value="ECO:0007669"/>
    <property type="project" value="TreeGrafter"/>
</dbReference>
<feature type="domain" description="Poly(A) RNA polymerase mitochondrial-like central palm" evidence="6">
    <location>
        <begin position="19"/>
        <end position="170"/>
    </location>
</feature>
<dbReference type="Pfam" id="PF22600">
    <property type="entry name" value="MTPAP-like_central"/>
    <property type="match status" value="1"/>
</dbReference>
<dbReference type="GO" id="GO:0031499">
    <property type="term" value="C:TRAMP complex"/>
    <property type="evidence" value="ECO:0007669"/>
    <property type="project" value="TreeGrafter"/>
</dbReference>
<dbReference type="GO" id="GO:0005730">
    <property type="term" value="C:nucleolus"/>
    <property type="evidence" value="ECO:0007669"/>
    <property type="project" value="TreeGrafter"/>
</dbReference>
<dbReference type="GO" id="GO:0010605">
    <property type="term" value="P:negative regulation of macromolecule metabolic process"/>
    <property type="evidence" value="ECO:0007669"/>
    <property type="project" value="UniProtKB-ARBA"/>
</dbReference>
<evidence type="ECO:0000259" key="5">
    <source>
        <dbReference type="Pfam" id="PF03828"/>
    </source>
</evidence>
<dbReference type="GO" id="GO:1990817">
    <property type="term" value="F:poly(A) RNA polymerase activity"/>
    <property type="evidence" value="ECO:0007669"/>
    <property type="project" value="UniProtKB-EC"/>
</dbReference>
<proteinExistence type="inferred from homology"/>
<dbReference type="GO" id="GO:0031123">
    <property type="term" value="P:RNA 3'-end processing"/>
    <property type="evidence" value="ECO:0007669"/>
    <property type="project" value="TreeGrafter"/>
</dbReference>
<organism evidence="7 8">
    <name type="scientific">Rhizophlyctis rosea</name>
    <dbReference type="NCBI Taxonomy" id="64517"/>
    <lineage>
        <taxon>Eukaryota</taxon>
        <taxon>Fungi</taxon>
        <taxon>Fungi incertae sedis</taxon>
        <taxon>Chytridiomycota</taxon>
        <taxon>Chytridiomycota incertae sedis</taxon>
        <taxon>Chytridiomycetes</taxon>
        <taxon>Rhizophlyctidales</taxon>
        <taxon>Rhizophlyctidaceae</taxon>
        <taxon>Rhizophlyctis</taxon>
    </lineage>
</organism>
<evidence type="ECO:0000259" key="6">
    <source>
        <dbReference type="Pfam" id="PF22600"/>
    </source>
</evidence>
<dbReference type="InterPro" id="IPR045862">
    <property type="entry name" value="Trf4-like"/>
</dbReference>
<dbReference type="SUPFAM" id="SSF81631">
    <property type="entry name" value="PAP/OAS1 substrate-binding domain"/>
    <property type="match status" value="1"/>
</dbReference>
<dbReference type="Gene3D" id="1.10.1410.10">
    <property type="match status" value="1"/>
</dbReference>
<dbReference type="Gene3D" id="3.30.460.10">
    <property type="entry name" value="Beta Polymerase, domain 2"/>
    <property type="match status" value="1"/>
</dbReference>
<dbReference type="InterPro" id="IPR054708">
    <property type="entry name" value="MTPAP-like_central"/>
</dbReference>